<reference evidence="2 3" key="1">
    <citation type="journal article" date="2019" name="New Phytol.">
        <title>Comparative genomics reveals unique wood-decay strategies and fruiting body development in the Schizophyllaceae.</title>
        <authorList>
            <person name="Almasi E."/>
            <person name="Sahu N."/>
            <person name="Krizsan K."/>
            <person name="Balint B."/>
            <person name="Kovacs G.M."/>
            <person name="Kiss B."/>
            <person name="Cseklye J."/>
            <person name="Drula E."/>
            <person name="Henrissat B."/>
            <person name="Nagy I."/>
            <person name="Chovatia M."/>
            <person name="Adam C."/>
            <person name="LaButti K."/>
            <person name="Lipzen A."/>
            <person name="Riley R."/>
            <person name="Grigoriev I.V."/>
            <person name="Nagy L.G."/>
        </authorList>
    </citation>
    <scope>NUCLEOTIDE SEQUENCE [LARGE SCALE GENOMIC DNA]</scope>
    <source>
        <strain evidence="2 3">NL-1724</strain>
    </source>
</reference>
<sequence length="75" mass="8046">MTSASGGSRISGLSDFPAPPPNLDLTPAHMSLLGSYFDEPAEPVVDAEEFRAPNPKRGTFGLDENESIHNRFSAQ</sequence>
<dbReference type="AlphaFoldDB" id="A0A550C213"/>
<comment type="caution">
    <text evidence="2">The sequence shown here is derived from an EMBL/GenBank/DDBJ whole genome shotgun (WGS) entry which is preliminary data.</text>
</comment>
<gene>
    <name evidence="2" type="ORF">BD626DRAFT_409915</name>
</gene>
<evidence type="ECO:0000256" key="1">
    <source>
        <dbReference type="SAM" id="MobiDB-lite"/>
    </source>
</evidence>
<feature type="region of interest" description="Disordered" evidence="1">
    <location>
        <begin position="51"/>
        <end position="75"/>
    </location>
</feature>
<feature type="region of interest" description="Disordered" evidence="1">
    <location>
        <begin position="1"/>
        <end position="25"/>
    </location>
</feature>
<organism evidence="2 3">
    <name type="scientific">Schizophyllum amplum</name>
    <dbReference type="NCBI Taxonomy" id="97359"/>
    <lineage>
        <taxon>Eukaryota</taxon>
        <taxon>Fungi</taxon>
        <taxon>Dikarya</taxon>
        <taxon>Basidiomycota</taxon>
        <taxon>Agaricomycotina</taxon>
        <taxon>Agaricomycetes</taxon>
        <taxon>Agaricomycetidae</taxon>
        <taxon>Agaricales</taxon>
        <taxon>Schizophyllaceae</taxon>
        <taxon>Schizophyllum</taxon>
    </lineage>
</organism>
<keyword evidence="3" id="KW-1185">Reference proteome</keyword>
<proteinExistence type="predicted"/>
<protein>
    <submittedName>
        <fullName evidence="2">Uncharacterized protein</fullName>
    </submittedName>
</protein>
<dbReference type="EMBL" id="VDMD01000032">
    <property type="protein sequence ID" value="TRM58843.1"/>
    <property type="molecule type" value="Genomic_DNA"/>
</dbReference>
<evidence type="ECO:0000313" key="2">
    <source>
        <dbReference type="EMBL" id="TRM58843.1"/>
    </source>
</evidence>
<dbReference type="Proteomes" id="UP000320762">
    <property type="component" value="Unassembled WGS sequence"/>
</dbReference>
<name>A0A550C213_9AGAR</name>
<dbReference type="OrthoDB" id="3228777at2759"/>
<accession>A0A550C213</accession>
<evidence type="ECO:0000313" key="3">
    <source>
        <dbReference type="Proteomes" id="UP000320762"/>
    </source>
</evidence>